<keyword evidence="2 3" id="KW-0732">Signal</keyword>
<organism evidence="4 5">
    <name type="scientific">Vagococcus acidifermentans</name>
    <dbReference type="NCBI Taxonomy" id="564710"/>
    <lineage>
        <taxon>Bacteria</taxon>
        <taxon>Bacillati</taxon>
        <taxon>Bacillota</taxon>
        <taxon>Bacilli</taxon>
        <taxon>Lactobacillales</taxon>
        <taxon>Enterococcaceae</taxon>
        <taxon>Vagococcus</taxon>
    </lineage>
</organism>
<evidence type="ECO:0000256" key="2">
    <source>
        <dbReference type="ARBA" id="ARBA00022729"/>
    </source>
</evidence>
<dbReference type="AlphaFoldDB" id="A0A430B0D2"/>
<dbReference type="CDD" id="cd01071">
    <property type="entry name" value="PBP2_PhnD_like"/>
    <property type="match status" value="1"/>
</dbReference>
<evidence type="ECO:0000313" key="5">
    <source>
        <dbReference type="Proteomes" id="UP000286773"/>
    </source>
</evidence>
<name>A0A430B0D2_9ENTE</name>
<dbReference type="Gene3D" id="3.40.190.10">
    <property type="entry name" value="Periplasmic binding protein-like II"/>
    <property type="match status" value="2"/>
</dbReference>
<proteinExistence type="inferred from homology"/>
<keyword evidence="5" id="KW-1185">Reference proteome</keyword>
<dbReference type="RefSeq" id="WP_126812076.1">
    <property type="nucleotide sequence ID" value="NZ_NGKC01000002.1"/>
</dbReference>
<dbReference type="SUPFAM" id="SSF53850">
    <property type="entry name" value="Periplasmic binding protein-like II"/>
    <property type="match status" value="1"/>
</dbReference>
<comment type="similarity">
    <text evidence="1">Belongs to the phosphate/phosphite/phosphonate binding protein family.</text>
</comment>
<accession>A0A430B0D2</accession>
<dbReference type="Proteomes" id="UP000286773">
    <property type="component" value="Unassembled WGS sequence"/>
</dbReference>
<dbReference type="GO" id="GO:0055085">
    <property type="term" value="P:transmembrane transport"/>
    <property type="evidence" value="ECO:0007669"/>
    <property type="project" value="InterPro"/>
</dbReference>
<protein>
    <submittedName>
        <fullName evidence="4">Phosphate ABC transporter substrate-binding protein</fullName>
    </submittedName>
</protein>
<comment type="caution">
    <text evidence="4">The sequence shown here is derived from an EMBL/GenBank/DDBJ whole genome shotgun (WGS) entry which is preliminary data.</text>
</comment>
<dbReference type="InterPro" id="IPR005770">
    <property type="entry name" value="PhnD"/>
</dbReference>
<dbReference type="Pfam" id="PF12974">
    <property type="entry name" value="Phosphonate-bd"/>
    <property type="match status" value="1"/>
</dbReference>
<feature type="chain" id="PRO_5038501067" evidence="3">
    <location>
        <begin position="20"/>
        <end position="303"/>
    </location>
</feature>
<dbReference type="PANTHER" id="PTHR35841">
    <property type="entry name" value="PHOSPHONATES-BINDING PERIPLASMIC PROTEIN"/>
    <property type="match status" value="1"/>
</dbReference>
<dbReference type="PROSITE" id="PS51257">
    <property type="entry name" value="PROKAR_LIPOPROTEIN"/>
    <property type="match status" value="1"/>
</dbReference>
<dbReference type="GO" id="GO:0043190">
    <property type="term" value="C:ATP-binding cassette (ABC) transporter complex"/>
    <property type="evidence" value="ECO:0007669"/>
    <property type="project" value="InterPro"/>
</dbReference>
<gene>
    <name evidence="4" type="ORF">CBF27_02485</name>
</gene>
<reference evidence="4 5" key="1">
    <citation type="submission" date="2017-05" db="EMBL/GenBank/DDBJ databases">
        <title>Vagococcus spp. assemblies.</title>
        <authorList>
            <person name="Gulvik C.A."/>
        </authorList>
    </citation>
    <scope>NUCLEOTIDE SEQUENCE [LARGE SCALE GENOMIC DNA]</scope>
    <source>
        <strain evidence="4 5">LMG 24798</strain>
    </source>
</reference>
<evidence type="ECO:0000256" key="1">
    <source>
        <dbReference type="ARBA" id="ARBA00007162"/>
    </source>
</evidence>
<dbReference type="OrthoDB" id="9776786at2"/>
<sequence>MKKIFNTTFLLLTSVLVLTGCQTNKGEADENNQLEKLTIVTMPDENNPEAGGKNKQFQEDMSKALGVTVEQMEGADYAVGIEAMKNKQLDVLLVSPMSYFQAKQKTAIEPVVTTTSMGASEYRTLFITQKDNDKLNNIEDLKGTNFAFVDPASSSGYMFPKYTLVKELKLSADQLEEPGYFFKTVAYSGKHDASVMGVAKGDYEAAAVAGQVLDQMDAAGLVDKDELKVIGKTDVIPNPVYVMRKDLPEDIKKKIKDFYVTYDNTDYFETFYKDPTVKFVEAHEEDYRVAEDMMNTLGIKGDN</sequence>
<dbReference type="PANTHER" id="PTHR35841:SF1">
    <property type="entry name" value="PHOSPHONATES-BINDING PERIPLASMIC PROTEIN"/>
    <property type="match status" value="1"/>
</dbReference>
<feature type="signal peptide" evidence="3">
    <location>
        <begin position="1"/>
        <end position="19"/>
    </location>
</feature>
<dbReference type="EMBL" id="NGKC01000002">
    <property type="protein sequence ID" value="RSU13785.1"/>
    <property type="molecule type" value="Genomic_DNA"/>
</dbReference>
<evidence type="ECO:0000256" key="3">
    <source>
        <dbReference type="SAM" id="SignalP"/>
    </source>
</evidence>
<evidence type="ECO:0000313" key="4">
    <source>
        <dbReference type="EMBL" id="RSU13785.1"/>
    </source>
</evidence>
<dbReference type="NCBIfam" id="TIGR01098">
    <property type="entry name" value="3A0109s03R"/>
    <property type="match status" value="1"/>
</dbReference>